<organism evidence="4 5">
    <name type="scientific">Pilimelia anulata</name>
    <dbReference type="NCBI Taxonomy" id="53371"/>
    <lineage>
        <taxon>Bacteria</taxon>
        <taxon>Bacillati</taxon>
        <taxon>Actinomycetota</taxon>
        <taxon>Actinomycetes</taxon>
        <taxon>Micromonosporales</taxon>
        <taxon>Micromonosporaceae</taxon>
        <taxon>Pilimelia</taxon>
    </lineage>
</organism>
<dbReference type="Gene3D" id="3.30.1310.10">
    <property type="entry name" value="Nucleoid-associated protein YbaB-like domain"/>
    <property type="match status" value="1"/>
</dbReference>
<dbReference type="Proteomes" id="UP000649739">
    <property type="component" value="Unassembled WGS sequence"/>
</dbReference>
<dbReference type="SUPFAM" id="SSF82607">
    <property type="entry name" value="YbaB-like"/>
    <property type="match status" value="1"/>
</dbReference>
<dbReference type="InterPro" id="IPR004401">
    <property type="entry name" value="YbaB/EbfC"/>
</dbReference>
<dbReference type="PANTHER" id="PTHR33449">
    <property type="entry name" value="NUCLEOID-ASSOCIATED PROTEIN YBAB"/>
    <property type="match status" value="1"/>
</dbReference>
<feature type="coiled-coil region" evidence="3">
    <location>
        <begin position="6"/>
        <end position="33"/>
    </location>
</feature>
<dbReference type="Pfam" id="PF02575">
    <property type="entry name" value="YbaB_DNA_bd"/>
    <property type="match status" value="1"/>
</dbReference>
<accession>A0A8J3FGG5</accession>
<name>A0A8J3FGG5_9ACTN</name>
<comment type="similarity">
    <text evidence="2">Belongs to the YbaB/EbfC family.</text>
</comment>
<dbReference type="GO" id="GO:0043590">
    <property type="term" value="C:bacterial nucleoid"/>
    <property type="evidence" value="ECO:0007669"/>
    <property type="project" value="UniProtKB-UniRule"/>
</dbReference>
<protein>
    <recommendedName>
        <fullName evidence="2">Nucleoid-associated protein GCM10010123_44400</fullName>
    </recommendedName>
</protein>
<comment type="caution">
    <text evidence="4">The sequence shown here is derived from an EMBL/GenBank/DDBJ whole genome shotgun (WGS) entry which is preliminary data.</text>
</comment>
<dbReference type="EMBL" id="BMQB01000013">
    <property type="protein sequence ID" value="GGK09622.1"/>
    <property type="molecule type" value="Genomic_DNA"/>
</dbReference>
<evidence type="ECO:0000313" key="4">
    <source>
        <dbReference type="EMBL" id="GGK09622.1"/>
    </source>
</evidence>
<keyword evidence="3" id="KW-0175">Coiled coil</keyword>
<dbReference type="HAMAP" id="MF_00274">
    <property type="entry name" value="DNA_YbaB_EbfC"/>
    <property type="match status" value="1"/>
</dbReference>
<reference evidence="4" key="2">
    <citation type="submission" date="2020-09" db="EMBL/GenBank/DDBJ databases">
        <authorList>
            <person name="Sun Q."/>
            <person name="Ohkuma M."/>
        </authorList>
    </citation>
    <scope>NUCLEOTIDE SEQUENCE</scope>
    <source>
        <strain evidence="4">JCM 3090</strain>
    </source>
</reference>
<keyword evidence="1 2" id="KW-0238">DNA-binding</keyword>
<comment type="subunit">
    <text evidence="2">Homodimer.</text>
</comment>
<dbReference type="PIRSF" id="PIRSF004555">
    <property type="entry name" value="UCP004555"/>
    <property type="match status" value="1"/>
</dbReference>
<dbReference type="RefSeq" id="WP_373291354.1">
    <property type="nucleotide sequence ID" value="NZ_BMQB01000013.1"/>
</dbReference>
<dbReference type="PANTHER" id="PTHR33449:SF1">
    <property type="entry name" value="NUCLEOID-ASSOCIATED PROTEIN YBAB"/>
    <property type="match status" value="1"/>
</dbReference>
<dbReference type="AlphaFoldDB" id="A0A8J3FGG5"/>
<dbReference type="NCBIfam" id="TIGR00103">
    <property type="entry name" value="DNA_YbaB_EbfC"/>
    <property type="match status" value="1"/>
</dbReference>
<sequence>MAQPNLQELMQQAQRMQQQVADVQAELAAAEVTGSAGGGLVRAVLAGTGEVRSIHIDPKAVDPADTETLEDLVVAALHAGADRVRALTEEKLGPVTGGMGGLGLPGF</sequence>
<proteinExistence type="inferred from homology"/>
<dbReference type="GO" id="GO:0005829">
    <property type="term" value="C:cytosol"/>
    <property type="evidence" value="ECO:0007669"/>
    <property type="project" value="TreeGrafter"/>
</dbReference>
<evidence type="ECO:0000256" key="1">
    <source>
        <dbReference type="ARBA" id="ARBA00023125"/>
    </source>
</evidence>
<evidence type="ECO:0000256" key="2">
    <source>
        <dbReference type="HAMAP-Rule" id="MF_00274"/>
    </source>
</evidence>
<evidence type="ECO:0000313" key="5">
    <source>
        <dbReference type="Proteomes" id="UP000649739"/>
    </source>
</evidence>
<keyword evidence="2" id="KW-0963">Cytoplasm</keyword>
<dbReference type="GO" id="GO:0003677">
    <property type="term" value="F:DNA binding"/>
    <property type="evidence" value="ECO:0007669"/>
    <property type="project" value="UniProtKB-UniRule"/>
</dbReference>
<comment type="function">
    <text evidence="2">Binds to DNA and alters its conformation. May be involved in regulation of gene expression, nucleoid organization and DNA protection.</text>
</comment>
<dbReference type="InterPro" id="IPR036894">
    <property type="entry name" value="YbaB-like_sf"/>
</dbReference>
<reference evidence="4" key="1">
    <citation type="journal article" date="2014" name="Int. J. Syst. Evol. Microbiol.">
        <title>Complete genome sequence of Corynebacterium casei LMG S-19264T (=DSM 44701T), isolated from a smear-ripened cheese.</title>
        <authorList>
            <consortium name="US DOE Joint Genome Institute (JGI-PGF)"/>
            <person name="Walter F."/>
            <person name="Albersmeier A."/>
            <person name="Kalinowski J."/>
            <person name="Ruckert C."/>
        </authorList>
    </citation>
    <scope>NUCLEOTIDE SEQUENCE</scope>
    <source>
        <strain evidence="4">JCM 3090</strain>
    </source>
</reference>
<keyword evidence="5" id="KW-1185">Reference proteome</keyword>
<comment type="subcellular location">
    <subcellularLocation>
        <location evidence="2">Cytoplasm</location>
        <location evidence="2">Nucleoid</location>
    </subcellularLocation>
</comment>
<gene>
    <name evidence="4" type="ORF">GCM10010123_44400</name>
</gene>
<evidence type="ECO:0000256" key="3">
    <source>
        <dbReference type="SAM" id="Coils"/>
    </source>
</evidence>